<name>A0A3B1D4J2_9ZZZZ</name>
<feature type="transmembrane region" description="Helical" evidence="1">
    <location>
        <begin position="12"/>
        <end position="32"/>
    </location>
</feature>
<sequence>MGKSSAKSTLAIINGCLAFMFVLTGAFYLGLYTDFAKEEGAMRWIVGAAVFLLSDLSFIIISVVLFFVSQRTPVSMRNRLYPIVAIPLFSIPPFTEIYERFTGPVTDSQLATIGLLLGIMFAGLVIYEVMKAGKEKG</sequence>
<proteinExistence type="predicted"/>
<evidence type="ECO:0000313" key="2">
    <source>
        <dbReference type="EMBL" id="VAX23657.1"/>
    </source>
</evidence>
<evidence type="ECO:0000256" key="1">
    <source>
        <dbReference type="SAM" id="Phobius"/>
    </source>
</evidence>
<feature type="transmembrane region" description="Helical" evidence="1">
    <location>
        <begin position="110"/>
        <end position="130"/>
    </location>
</feature>
<keyword evidence="1" id="KW-1133">Transmembrane helix</keyword>
<organism evidence="2">
    <name type="scientific">hydrothermal vent metagenome</name>
    <dbReference type="NCBI Taxonomy" id="652676"/>
    <lineage>
        <taxon>unclassified sequences</taxon>
        <taxon>metagenomes</taxon>
        <taxon>ecological metagenomes</taxon>
    </lineage>
</organism>
<reference evidence="2" key="1">
    <citation type="submission" date="2018-06" db="EMBL/GenBank/DDBJ databases">
        <authorList>
            <person name="Zhirakovskaya E."/>
        </authorList>
    </citation>
    <scope>NUCLEOTIDE SEQUENCE</scope>
</reference>
<keyword evidence="1" id="KW-0812">Transmembrane</keyword>
<feature type="transmembrane region" description="Helical" evidence="1">
    <location>
        <begin position="80"/>
        <end position="98"/>
    </location>
</feature>
<keyword evidence="1" id="KW-0472">Membrane</keyword>
<dbReference type="EMBL" id="UOGE01000088">
    <property type="protein sequence ID" value="VAX23657.1"/>
    <property type="molecule type" value="Genomic_DNA"/>
</dbReference>
<accession>A0A3B1D4J2</accession>
<dbReference type="AlphaFoldDB" id="A0A3B1D4J2"/>
<protein>
    <submittedName>
        <fullName evidence="2">Uncharacterized protein</fullName>
    </submittedName>
</protein>
<gene>
    <name evidence="2" type="ORF">MNBD_NITROSPINAE02-967</name>
</gene>
<feature type="transmembrane region" description="Helical" evidence="1">
    <location>
        <begin position="44"/>
        <end position="68"/>
    </location>
</feature>